<evidence type="ECO:0000313" key="2">
    <source>
        <dbReference type="EMBL" id="BAD85544.1"/>
    </source>
</evidence>
<keyword evidence="1" id="KW-1133">Transmembrane helix</keyword>
<name>Q5JGW7_THEKO</name>
<dbReference type="KEGG" id="tko:TK1355"/>
<dbReference type="AlphaFoldDB" id="Q5JGW7"/>
<gene>
    <name evidence="2" type="ordered locus">TK1355</name>
</gene>
<dbReference type="OrthoDB" id="101771at2157"/>
<organism evidence="2 3">
    <name type="scientific">Thermococcus kodakarensis (strain ATCC BAA-918 / JCM 12380 / KOD1)</name>
    <name type="common">Pyrococcus kodakaraensis (strain KOD1)</name>
    <dbReference type="NCBI Taxonomy" id="69014"/>
    <lineage>
        <taxon>Archaea</taxon>
        <taxon>Methanobacteriati</taxon>
        <taxon>Methanobacteriota</taxon>
        <taxon>Thermococci</taxon>
        <taxon>Thermococcales</taxon>
        <taxon>Thermococcaceae</taxon>
        <taxon>Thermococcus</taxon>
    </lineage>
</organism>
<dbReference type="Proteomes" id="UP000000536">
    <property type="component" value="Chromosome"/>
</dbReference>
<keyword evidence="1" id="KW-0812">Transmembrane</keyword>
<evidence type="ECO:0000256" key="1">
    <source>
        <dbReference type="SAM" id="Phobius"/>
    </source>
</evidence>
<dbReference type="GeneID" id="78447875"/>
<dbReference type="STRING" id="69014.TK1355"/>
<accession>Q5JGW7</accession>
<dbReference type="InParanoid" id="Q5JGW7"/>
<dbReference type="HOGENOM" id="CLU_198004_0_0_2"/>
<feature type="transmembrane region" description="Helical" evidence="1">
    <location>
        <begin position="58"/>
        <end position="76"/>
    </location>
</feature>
<dbReference type="RefSeq" id="WP_011250306.1">
    <property type="nucleotide sequence ID" value="NC_006624.1"/>
</dbReference>
<reference evidence="2 3" key="1">
    <citation type="journal article" date="2005" name="Genome Res.">
        <title>Complete genome sequence of the hyperthermophilic archaeon Thermococcus kodakaraensis KOD1 and comparison with Pyrococcus genomes.</title>
        <authorList>
            <person name="Fukui T."/>
            <person name="Atomi H."/>
            <person name="Kanai T."/>
            <person name="Matsumi R."/>
            <person name="Fujiwara S."/>
            <person name="Imanaka T."/>
        </authorList>
    </citation>
    <scope>NUCLEOTIDE SEQUENCE [LARGE SCALE GENOMIC DNA]</scope>
    <source>
        <strain evidence="3">ATCC BAA-918 / JCM 12380 / KOD1</strain>
    </source>
</reference>
<dbReference type="eggNOG" id="arCOG15115">
    <property type="taxonomic scope" value="Archaea"/>
</dbReference>
<sequence length="77" mass="8701">MAREYLFDDWRSVFHALLGFASAFLLAWSLVVLVMFTLYEISESEKPAATLGDVVEFLVGYIYGLAVVVWLALGFYV</sequence>
<evidence type="ECO:0000313" key="3">
    <source>
        <dbReference type="Proteomes" id="UP000000536"/>
    </source>
</evidence>
<proteinExistence type="predicted"/>
<dbReference type="EMBL" id="AP006878">
    <property type="protein sequence ID" value="BAD85544.1"/>
    <property type="molecule type" value="Genomic_DNA"/>
</dbReference>
<protein>
    <submittedName>
        <fullName evidence="2">Hypothetical membrane protein</fullName>
    </submittedName>
</protein>
<keyword evidence="3" id="KW-1185">Reference proteome</keyword>
<feature type="transmembrane region" description="Helical" evidence="1">
    <location>
        <begin position="12"/>
        <end position="38"/>
    </location>
</feature>
<keyword evidence="1" id="KW-0472">Membrane</keyword>
<dbReference type="EnsemblBacteria" id="BAD85544">
    <property type="protein sequence ID" value="BAD85544"/>
    <property type="gene ID" value="TK1355"/>
</dbReference>